<dbReference type="EMBL" id="CP000254">
    <property type="protein sequence ID" value="ABD40482.1"/>
    <property type="molecule type" value="Genomic_DNA"/>
</dbReference>
<dbReference type="RefSeq" id="WP_011447763.1">
    <property type="nucleotide sequence ID" value="NC_007796.1"/>
</dbReference>
<dbReference type="eggNOG" id="arCOG00425">
    <property type="taxonomic scope" value="Archaea"/>
</dbReference>
<feature type="domain" description="HD-CE" evidence="1">
    <location>
        <begin position="349"/>
        <end position="524"/>
    </location>
</feature>
<dbReference type="KEGG" id="mhu:Mhun_0729"/>
<dbReference type="OrthoDB" id="385599at2157"/>
<dbReference type="Gene3D" id="1.10.3210.10">
    <property type="entry name" value="Hypothetical protein af1432"/>
    <property type="match status" value="1"/>
</dbReference>
<dbReference type="eggNOG" id="arCOG05222">
    <property type="taxonomic scope" value="Archaea"/>
</dbReference>
<dbReference type="InterPro" id="IPR003607">
    <property type="entry name" value="HD/PDEase_dom"/>
</dbReference>
<reference evidence="3" key="1">
    <citation type="journal article" date="2016" name="Stand. Genomic Sci.">
        <title>Complete genome sequence of Methanospirillum hungatei type strain JF1.</title>
        <authorList>
            <person name="Gunsalus R.P."/>
            <person name="Cook L.E."/>
            <person name="Crable B."/>
            <person name="Rohlin L."/>
            <person name="McDonald E."/>
            <person name="Mouttaki H."/>
            <person name="Sieber J.R."/>
            <person name="Poweleit N."/>
            <person name="Zhou H."/>
            <person name="Lapidus A.L."/>
            <person name="Daligault H.E."/>
            <person name="Land M."/>
            <person name="Gilna P."/>
            <person name="Ivanova N."/>
            <person name="Kyrpides N."/>
            <person name="Culley D.E."/>
            <person name="McInerney M.J."/>
        </authorList>
    </citation>
    <scope>NUCLEOTIDE SEQUENCE [LARGE SCALE GENOMIC DNA]</scope>
    <source>
        <strain evidence="3">ATCC 27890 / DSM 864 / NBRC 100397 / JF-1</strain>
    </source>
</reference>
<dbReference type="Proteomes" id="UP000001941">
    <property type="component" value="Chromosome"/>
</dbReference>
<accession>Q2FPY6</accession>
<evidence type="ECO:0000313" key="3">
    <source>
        <dbReference type="Proteomes" id="UP000001941"/>
    </source>
</evidence>
<dbReference type="Pfam" id="PF24391">
    <property type="entry name" value="HD-CE"/>
    <property type="match status" value="1"/>
</dbReference>
<proteinExistence type="predicted"/>
<dbReference type="GeneID" id="3923156"/>
<dbReference type="SUPFAM" id="SSF109604">
    <property type="entry name" value="HD-domain/PDEase-like"/>
    <property type="match status" value="1"/>
</dbReference>
<dbReference type="InterPro" id="IPR056471">
    <property type="entry name" value="HD-CE"/>
</dbReference>
<dbReference type="CDD" id="cd00077">
    <property type="entry name" value="HDc"/>
    <property type="match status" value="1"/>
</dbReference>
<organism evidence="2 3">
    <name type="scientific">Methanospirillum hungatei JF-1 (strain ATCC 27890 / DSM 864 / NBRC 100397 / JF-1)</name>
    <dbReference type="NCBI Taxonomy" id="323259"/>
    <lineage>
        <taxon>Archaea</taxon>
        <taxon>Methanobacteriati</taxon>
        <taxon>Methanobacteriota</taxon>
        <taxon>Stenosarchaea group</taxon>
        <taxon>Methanomicrobia</taxon>
        <taxon>Methanomicrobiales</taxon>
        <taxon>Methanospirillaceae</taxon>
        <taxon>Methanospirillum</taxon>
    </lineage>
</organism>
<keyword evidence="3" id="KW-1185">Reference proteome</keyword>
<gene>
    <name evidence="2" type="ordered locus">Mhun_0729</name>
</gene>
<dbReference type="STRING" id="323259.Mhun_0729"/>
<dbReference type="HOGENOM" id="CLU_486287_0_0_2"/>
<sequence>MIKRALLFGGTDGHGIIMTGLSERALKGEGFEVITVCSYIRPLPEKEQEYADYGTHIPCFFWQYTFPYYMKNFVSDYSIVVIVDIPFPEPDNRCPSLSVDQIVEEMKSALEIVPRIVLIDHHKNSFTHYGKVSQVGAEVVISSSAMFTHYGKPDKFTHKWGRYGAICDRDDAVLPVTEEEEIFAARIDAAKTDIEGCLNAIRQDDFSFFNHFSPDIPKPDTVMEYDSFLYIPRLAEGFGYKQLDQACRQYRKDYALGVSYQNPDNPVILLTTYWKSDNLPVALLLGMTRFRGHVTAPNIDFSHEMVDDLISLLSHPDKGEIKESGQILSNQFYSYVARFLRRVEIPYFLTLHKWGHVEHVIANARTLGSLYGLSDEEQKILNWACLLHDIGYGIDRSICPDFDEIHRRHHEFSEQMVRSWEKEGLFSGFLNHDEVSLIADMCLRHRKKMELPGKERDHLYILLRVADGMDNDYRRAQKNDEGTLYSELDKHLNEDSRREWESHQAVLGLSLNIRDDVLTFVMIVRDREKAFVKIQDLERETEPLKRYYKIRIEIIDITDE</sequence>
<protein>
    <submittedName>
        <fullName evidence="2">Metal dependent phosphohydrolase</fullName>
    </submittedName>
</protein>
<evidence type="ECO:0000313" key="2">
    <source>
        <dbReference type="EMBL" id="ABD40482.1"/>
    </source>
</evidence>
<dbReference type="InParanoid" id="Q2FPY6"/>
<dbReference type="EnsemblBacteria" id="ABD40482">
    <property type="protein sequence ID" value="ABD40482"/>
    <property type="gene ID" value="Mhun_0729"/>
</dbReference>
<evidence type="ECO:0000259" key="1">
    <source>
        <dbReference type="Pfam" id="PF24391"/>
    </source>
</evidence>
<dbReference type="AlphaFoldDB" id="Q2FPY6"/>
<name>Q2FPY6_METHJ</name>